<feature type="transmembrane region" description="Helical" evidence="11">
    <location>
        <begin position="87"/>
        <end position="105"/>
    </location>
</feature>
<feature type="transmembrane region" description="Helical" evidence="11">
    <location>
        <begin position="62"/>
        <end position="81"/>
    </location>
</feature>
<dbReference type="Proteomes" id="UP000000844">
    <property type="component" value="Chromosome"/>
</dbReference>
<evidence type="ECO:0000256" key="6">
    <source>
        <dbReference type="ARBA" id="ARBA00022692"/>
    </source>
</evidence>
<dbReference type="Pfam" id="PF02653">
    <property type="entry name" value="BPD_transp_2"/>
    <property type="match status" value="1"/>
</dbReference>
<dbReference type="CDD" id="cd06579">
    <property type="entry name" value="TM_PBP1_transp_AraH_like"/>
    <property type="match status" value="1"/>
</dbReference>
<dbReference type="STRING" id="446470.Snas_0655"/>
<dbReference type="eggNOG" id="COG1172">
    <property type="taxonomic scope" value="Bacteria"/>
</dbReference>
<keyword evidence="4" id="KW-0997">Cell inner membrane</keyword>
<dbReference type="InterPro" id="IPR001851">
    <property type="entry name" value="ABC_transp_permease"/>
</dbReference>
<dbReference type="PANTHER" id="PTHR32196">
    <property type="entry name" value="ABC TRANSPORTER PERMEASE PROTEIN YPHD-RELATED-RELATED"/>
    <property type="match status" value="1"/>
</dbReference>
<keyword evidence="2" id="KW-0813">Transport</keyword>
<keyword evidence="13" id="KW-1185">Reference proteome</keyword>
<keyword evidence="5" id="KW-0762">Sugar transport</keyword>
<name>D3Q6W9_STANL</name>
<comment type="subcellular location">
    <subcellularLocation>
        <location evidence="1">Cell membrane</location>
        <topology evidence="1">Multi-pass membrane protein</topology>
    </subcellularLocation>
</comment>
<evidence type="ECO:0000256" key="9">
    <source>
        <dbReference type="ARBA" id="ARBA00035611"/>
    </source>
</evidence>
<protein>
    <recommendedName>
        <fullName evidence="10">Xylose transport system permease protein XylH</fullName>
    </recommendedName>
</protein>
<organism evidence="12 13">
    <name type="scientific">Stackebrandtia nassauensis (strain DSM 44728 / CIP 108903 / NRRL B-16338 / NBRC 102104 / LLR-40K-21)</name>
    <dbReference type="NCBI Taxonomy" id="446470"/>
    <lineage>
        <taxon>Bacteria</taxon>
        <taxon>Bacillati</taxon>
        <taxon>Actinomycetota</taxon>
        <taxon>Actinomycetes</taxon>
        <taxon>Glycomycetales</taxon>
        <taxon>Glycomycetaceae</taxon>
        <taxon>Stackebrandtia</taxon>
    </lineage>
</organism>
<evidence type="ECO:0000256" key="4">
    <source>
        <dbReference type="ARBA" id="ARBA00022519"/>
    </source>
</evidence>
<evidence type="ECO:0000256" key="11">
    <source>
        <dbReference type="SAM" id="Phobius"/>
    </source>
</evidence>
<dbReference type="EMBL" id="CP001778">
    <property type="protein sequence ID" value="ADD40368.1"/>
    <property type="molecule type" value="Genomic_DNA"/>
</dbReference>
<evidence type="ECO:0000256" key="2">
    <source>
        <dbReference type="ARBA" id="ARBA00022448"/>
    </source>
</evidence>
<feature type="transmembrane region" description="Helical" evidence="11">
    <location>
        <begin position="112"/>
        <end position="134"/>
    </location>
</feature>
<feature type="transmembrane region" description="Helical" evidence="11">
    <location>
        <begin position="33"/>
        <end position="50"/>
    </location>
</feature>
<dbReference type="GO" id="GO:0005886">
    <property type="term" value="C:plasma membrane"/>
    <property type="evidence" value="ECO:0007669"/>
    <property type="project" value="UniProtKB-SubCell"/>
</dbReference>
<feature type="transmembrane region" description="Helical" evidence="11">
    <location>
        <begin position="195"/>
        <end position="214"/>
    </location>
</feature>
<evidence type="ECO:0000256" key="10">
    <source>
        <dbReference type="ARBA" id="ARBA00035686"/>
    </source>
</evidence>
<dbReference type="AlphaFoldDB" id="D3Q6W9"/>
<proteinExistence type="predicted"/>
<keyword evidence="6 11" id="KW-0812">Transmembrane</keyword>
<dbReference type="KEGG" id="sna:Snas_0655"/>
<dbReference type="GO" id="GO:0022857">
    <property type="term" value="F:transmembrane transporter activity"/>
    <property type="evidence" value="ECO:0007669"/>
    <property type="project" value="InterPro"/>
</dbReference>
<dbReference type="RefSeq" id="WP_013015939.1">
    <property type="nucleotide sequence ID" value="NC_013947.1"/>
</dbReference>
<gene>
    <name evidence="12" type="ordered locus">Snas_0655</name>
</gene>
<evidence type="ECO:0000256" key="3">
    <source>
        <dbReference type="ARBA" id="ARBA00022475"/>
    </source>
</evidence>
<dbReference type="HOGENOM" id="CLU_028880_2_2_11"/>
<feature type="transmembrane region" description="Helical" evidence="11">
    <location>
        <begin position="278"/>
        <end position="311"/>
    </location>
</feature>
<accession>D3Q6W9</accession>
<evidence type="ECO:0000256" key="8">
    <source>
        <dbReference type="ARBA" id="ARBA00023136"/>
    </source>
</evidence>
<dbReference type="OrthoDB" id="6844941at2"/>
<dbReference type="PANTHER" id="PTHR32196:SF32">
    <property type="entry name" value="XYLOSE TRANSPORT SYSTEM PERMEASE PROTEIN XYLH"/>
    <property type="match status" value="1"/>
</dbReference>
<sequence>MSQTTSVAAEIDPVASQVSRRPALLRLLTRPEFGSLVGAIAVFAVFYALAPTFRNASSWSTILYETSTIGIMAVAVALLMIGGEFDLSAGVGVIATALFGAIFTYQLSVNVWVGVFASLAFGLAVGFVNGWLLVRTKLPSFLVTLSTFLMLQGLNVALTKLITGSTASDRISDMDGFAAAEAVFASEFSLFGVDIQITVLWWLLFVGLATWVLLRTRVGNWIYASGGDADSARAVGVPVNRVKIGLFMVMGAAAWFSGMHLLFEYNTVQSGEGIGNELLYIMAAVIGGCLLTGGYGTAVGAAIGALIYGMTKQGIVYAGWDDNWLMFFVGAMLLLATVINAWVRRQAGRR</sequence>
<reference evidence="12 13" key="1">
    <citation type="journal article" date="2009" name="Stand. Genomic Sci.">
        <title>Complete genome sequence of Stackebrandtia nassauensis type strain (LLR-40K-21).</title>
        <authorList>
            <person name="Munk C."/>
            <person name="Lapidus A."/>
            <person name="Copeland A."/>
            <person name="Jando M."/>
            <person name="Mayilraj S."/>
            <person name="Glavina Del Rio T."/>
            <person name="Nolan M."/>
            <person name="Chen F."/>
            <person name="Lucas S."/>
            <person name="Tice H."/>
            <person name="Cheng J.F."/>
            <person name="Han C."/>
            <person name="Detter J.C."/>
            <person name="Bruce D."/>
            <person name="Goodwin L."/>
            <person name="Chain P."/>
            <person name="Pitluck S."/>
            <person name="Goker M."/>
            <person name="Ovchinikova G."/>
            <person name="Pati A."/>
            <person name="Ivanova N."/>
            <person name="Mavromatis K."/>
            <person name="Chen A."/>
            <person name="Palaniappan K."/>
            <person name="Land M."/>
            <person name="Hauser L."/>
            <person name="Chang Y.J."/>
            <person name="Jeffries C.D."/>
            <person name="Bristow J."/>
            <person name="Eisen J.A."/>
            <person name="Markowitz V."/>
            <person name="Hugenholtz P."/>
            <person name="Kyrpides N.C."/>
            <person name="Klenk H.P."/>
        </authorList>
    </citation>
    <scope>NUCLEOTIDE SEQUENCE [LARGE SCALE GENOMIC DNA]</scope>
    <source>
        <strain evidence="13">DSM 44728 / CIP 108903 / NRRL B-16338 / NBRC 102104 / LLR-40K-21</strain>
    </source>
</reference>
<comment type="function">
    <text evidence="9">Part of the binding-protein-dependent transport system for D-xylose. Probably responsible for the translocation of the substrate across the membrane.</text>
</comment>
<evidence type="ECO:0000256" key="5">
    <source>
        <dbReference type="ARBA" id="ARBA00022597"/>
    </source>
</evidence>
<feature type="transmembrane region" description="Helical" evidence="11">
    <location>
        <begin position="140"/>
        <end position="162"/>
    </location>
</feature>
<keyword evidence="7 11" id="KW-1133">Transmembrane helix</keyword>
<feature type="transmembrane region" description="Helical" evidence="11">
    <location>
        <begin position="323"/>
        <end position="343"/>
    </location>
</feature>
<evidence type="ECO:0000256" key="1">
    <source>
        <dbReference type="ARBA" id="ARBA00004651"/>
    </source>
</evidence>
<evidence type="ECO:0000313" key="13">
    <source>
        <dbReference type="Proteomes" id="UP000000844"/>
    </source>
</evidence>
<keyword evidence="3" id="KW-1003">Cell membrane</keyword>
<keyword evidence="8 11" id="KW-0472">Membrane</keyword>
<evidence type="ECO:0000313" key="12">
    <source>
        <dbReference type="EMBL" id="ADD40368.1"/>
    </source>
</evidence>
<evidence type="ECO:0000256" key="7">
    <source>
        <dbReference type="ARBA" id="ARBA00022989"/>
    </source>
</evidence>